<dbReference type="Proteomes" id="UP000540787">
    <property type="component" value="Unassembled WGS sequence"/>
</dbReference>
<protein>
    <recommendedName>
        <fullName evidence="5">Cobalt-zinc-cadmium resistance protein</fullName>
    </recommendedName>
</protein>
<gene>
    <name evidence="3" type="ORF">HD842_002822</name>
</gene>
<evidence type="ECO:0000256" key="2">
    <source>
        <dbReference type="SAM" id="SignalP"/>
    </source>
</evidence>
<evidence type="ECO:0000256" key="1">
    <source>
        <dbReference type="SAM" id="MobiDB-lite"/>
    </source>
</evidence>
<comment type="caution">
    <text evidence="3">The sequence shown here is derived from an EMBL/GenBank/DDBJ whole genome shotgun (WGS) entry which is preliminary data.</text>
</comment>
<evidence type="ECO:0000313" key="4">
    <source>
        <dbReference type="Proteomes" id="UP000540787"/>
    </source>
</evidence>
<feature type="region of interest" description="Disordered" evidence="1">
    <location>
        <begin position="79"/>
        <end position="98"/>
    </location>
</feature>
<reference evidence="3 4" key="1">
    <citation type="submission" date="2020-08" db="EMBL/GenBank/DDBJ databases">
        <title>The Agave Microbiome: Exploring the role of microbial communities in plant adaptations to desert environments.</title>
        <authorList>
            <person name="Partida-Martinez L.P."/>
        </authorList>
    </citation>
    <scope>NUCLEOTIDE SEQUENCE [LARGE SCALE GENOMIC DNA]</scope>
    <source>
        <strain evidence="3 4">AT3.2</strain>
    </source>
</reference>
<dbReference type="EMBL" id="JACHBX010000003">
    <property type="protein sequence ID" value="MBB6134664.1"/>
    <property type="molecule type" value="Genomic_DNA"/>
</dbReference>
<proteinExistence type="predicted"/>
<sequence>MRRLFLILLLFAMPFQAAWAAGAAYCTHNEKTMHPGHHTHKHASSTTSSSTATSQDDASPADPCNDCDACHHLSASAVLSSQPNLPLPKGAPHLRGETRRYVSHVPDLIPPPDRLLRI</sequence>
<name>A0A7W9X1B6_9BURK</name>
<keyword evidence="2" id="KW-0732">Signal</keyword>
<feature type="signal peptide" evidence="2">
    <location>
        <begin position="1"/>
        <end position="20"/>
    </location>
</feature>
<keyword evidence="4" id="KW-1185">Reference proteome</keyword>
<feature type="compositionally biased region" description="Low complexity" evidence="1">
    <location>
        <begin position="44"/>
        <end position="62"/>
    </location>
</feature>
<feature type="chain" id="PRO_5030602803" description="Cobalt-zinc-cadmium resistance protein" evidence="2">
    <location>
        <begin position="21"/>
        <end position="118"/>
    </location>
</feature>
<dbReference type="AlphaFoldDB" id="A0A7W9X1B6"/>
<evidence type="ECO:0000313" key="3">
    <source>
        <dbReference type="EMBL" id="MBB6134664.1"/>
    </source>
</evidence>
<accession>A0A7W9X1B6</accession>
<evidence type="ECO:0008006" key="5">
    <source>
        <dbReference type="Google" id="ProtNLM"/>
    </source>
</evidence>
<feature type="compositionally biased region" description="Basic residues" evidence="1">
    <location>
        <begin position="34"/>
        <end position="43"/>
    </location>
</feature>
<dbReference type="RefSeq" id="WP_183555347.1">
    <property type="nucleotide sequence ID" value="NZ_JACHBX010000003.1"/>
</dbReference>
<feature type="region of interest" description="Disordered" evidence="1">
    <location>
        <begin position="30"/>
        <end position="62"/>
    </location>
</feature>
<organism evidence="3 4">
    <name type="scientific">Massilia aurea</name>
    <dbReference type="NCBI Taxonomy" id="373040"/>
    <lineage>
        <taxon>Bacteria</taxon>
        <taxon>Pseudomonadati</taxon>
        <taxon>Pseudomonadota</taxon>
        <taxon>Betaproteobacteria</taxon>
        <taxon>Burkholderiales</taxon>
        <taxon>Oxalobacteraceae</taxon>
        <taxon>Telluria group</taxon>
        <taxon>Massilia</taxon>
    </lineage>
</organism>